<evidence type="ECO:0000256" key="2">
    <source>
        <dbReference type="ARBA" id="ARBA00022679"/>
    </source>
</evidence>
<dbReference type="PANTHER" id="PTHR21599:SF0">
    <property type="entry name" value="GLYCERATE KINASE"/>
    <property type="match status" value="1"/>
</dbReference>
<reference evidence="6" key="1">
    <citation type="submission" date="2016-10" db="EMBL/GenBank/DDBJ databases">
        <authorList>
            <person name="Varghese N."/>
        </authorList>
    </citation>
    <scope>NUCLEOTIDE SEQUENCE [LARGE SCALE GENOMIC DNA]</scope>
    <source>
        <strain evidence="6">DSM 45096 / BCRC 16803 / CGMCC 4.1857 / CIP 109030 / JCM 12277 / KCTC 19219 / NBRC 100920 / 33214</strain>
    </source>
</reference>
<evidence type="ECO:0000313" key="6">
    <source>
        <dbReference type="Proteomes" id="UP000183015"/>
    </source>
</evidence>
<proteinExistence type="inferred from homology"/>
<dbReference type="NCBIfam" id="TIGR00045">
    <property type="entry name" value="glycerate kinase"/>
    <property type="match status" value="1"/>
</dbReference>
<sequence>MKQKVRLSVSDNQGHVVVAPDKFKGSLTAAQAAEHIAAGIRRAAPGTEVRALPVADGGEGTVAAAIAAGFRVVTVKAAGPTGEPVEAVLAVQGETAVIEAAQASGLQLLPGGVKAPLTATSYGTGELVRKALELGCRRLVLGLGGVACTDGGAGMAQALGMRLLDADGEELPPGGAALARLASIDPGPLADTLNGVEVVVASDVDNPLLGERGAPAVYGPQKGATPENVAELDAALAHWADHVAALTGDDMREAPGAGAAGGLGFGAIALLGASLRPGIALLLELLGFDQAVRGARLVVTGEGCLDVQTLHGKAPAGVAEAAAGHGVPVAAVAGLLELSETQWRAAGFAAALSLVELAGPDGDSITRAGELAELAGERLARSFLGAE</sequence>
<dbReference type="PIRSF" id="PIRSF006078">
    <property type="entry name" value="GlxK"/>
    <property type="match status" value="1"/>
</dbReference>
<dbReference type="Pfam" id="PF02595">
    <property type="entry name" value="Gly_kinase"/>
    <property type="match status" value="1"/>
</dbReference>
<evidence type="ECO:0000256" key="4">
    <source>
        <dbReference type="PIRNR" id="PIRNR006078"/>
    </source>
</evidence>
<dbReference type="AlphaFoldDB" id="A0A1H7X394"/>
<dbReference type="OrthoDB" id="9774290at2"/>
<protein>
    <submittedName>
        <fullName evidence="5">Glycerate kinase</fullName>
    </submittedName>
</protein>
<dbReference type="Gene3D" id="3.90.1510.10">
    <property type="entry name" value="Glycerate kinase, domain 2"/>
    <property type="match status" value="1"/>
</dbReference>
<keyword evidence="6" id="KW-1185">Reference proteome</keyword>
<evidence type="ECO:0000313" key="5">
    <source>
        <dbReference type="EMBL" id="SEM28342.1"/>
    </source>
</evidence>
<dbReference type="eggNOG" id="COG1929">
    <property type="taxonomic scope" value="Bacteria"/>
</dbReference>
<dbReference type="EMBL" id="FOAZ01000022">
    <property type="protein sequence ID" value="SEM28342.1"/>
    <property type="molecule type" value="Genomic_DNA"/>
</dbReference>
<dbReference type="PANTHER" id="PTHR21599">
    <property type="entry name" value="GLYCERATE KINASE"/>
    <property type="match status" value="1"/>
</dbReference>
<dbReference type="SUPFAM" id="SSF110738">
    <property type="entry name" value="Glycerate kinase I"/>
    <property type="match status" value="1"/>
</dbReference>
<dbReference type="GO" id="GO:0008887">
    <property type="term" value="F:glycerate kinase activity"/>
    <property type="evidence" value="ECO:0007669"/>
    <property type="project" value="UniProtKB-UniRule"/>
</dbReference>
<dbReference type="InterPro" id="IPR004381">
    <property type="entry name" value="Glycerate_kinase"/>
</dbReference>
<keyword evidence="3 4" id="KW-0418">Kinase</keyword>
<name>A0A1H7X394_STRJI</name>
<evidence type="ECO:0000256" key="3">
    <source>
        <dbReference type="ARBA" id="ARBA00022777"/>
    </source>
</evidence>
<dbReference type="STRING" id="235985.SAMN05414137_122111"/>
<gene>
    <name evidence="5" type="ORF">SAMN05414137_122111</name>
</gene>
<dbReference type="InterPro" id="IPR036129">
    <property type="entry name" value="Glycerate_kinase_sf"/>
</dbReference>
<dbReference type="GO" id="GO:0031388">
    <property type="term" value="P:organic acid phosphorylation"/>
    <property type="evidence" value="ECO:0007669"/>
    <property type="project" value="UniProtKB-UniRule"/>
</dbReference>
<dbReference type="Gene3D" id="3.40.50.10350">
    <property type="entry name" value="Glycerate kinase, domain 1"/>
    <property type="match status" value="1"/>
</dbReference>
<dbReference type="Proteomes" id="UP000183015">
    <property type="component" value="Unassembled WGS sequence"/>
</dbReference>
<dbReference type="InterPro" id="IPR018193">
    <property type="entry name" value="Glyc_kinase_flavodox-like_fold"/>
</dbReference>
<accession>A0A1H7X394</accession>
<evidence type="ECO:0000256" key="1">
    <source>
        <dbReference type="ARBA" id="ARBA00006284"/>
    </source>
</evidence>
<dbReference type="InterPro" id="IPR018197">
    <property type="entry name" value="Glycerate_kinase_RE-like"/>
</dbReference>
<keyword evidence="2 4" id="KW-0808">Transferase</keyword>
<organism evidence="5 6">
    <name type="scientific">Streptacidiphilus jiangxiensis</name>
    <dbReference type="NCBI Taxonomy" id="235985"/>
    <lineage>
        <taxon>Bacteria</taxon>
        <taxon>Bacillati</taxon>
        <taxon>Actinomycetota</taxon>
        <taxon>Actinomycetes</taxon>
        <taxon>Kitasatosporales</taxon>
        <taxon>Streptomycetaceae</taxon>
        <taxon>Streptacidiphilus</taxon>
    </lineage>
</organism>
<comment type="similarity">
    <text evidence="1 4">Belongs to the glycerate kinase type-1 family.</text>
</comment>